<proteinExistence type="inferred from homology"/>
<dbReference type="InterPro" id="IPR016169">
    <property type="entry name" value="FAD-bd_PCMH_sub2"/>
</dbReference>
<reference evidence="7" key="1">
    <citation type="submission" date="2020-04" db="EMBL/GenBank/DDBJ databases">
        <title>Genome Assembly and Annotation of Botryosphaeria dothidea sdau 11-99, a Latent Pathogen of Apple Fruit Ring Rot in China.</title>
        <authorList>
            <person name="Yu C."/>
            <person name="Diao Y."/>
            <person name="Lu Q."/>
            <person name="Zhao J."/>
            <person name="Cui S."/>
            <person name="Peng C."/>
            <person name="He B."/>
            <person name="Liu H."/>
        </authorList>
    </citation>
    <scope>NUCLEOTIDE SEQUENCE [LARGE SCALE GENOMIC DNA]</scope>
    <source>
        <strain evidence="7">Sdau11-99</strain>
    </source>
</reference>
<keyword evidence="4" id="KW-0560">Oxidoreductase</keyword>
<protein>
    <submittedName>
        <fullName evidence="7">FAD-binding domain-containing protein</fullName>
    </submittedName>
</protein>
<dbReference type="InterPro" id="IPR036318">
    <property type="entry name" value="FAD-bd_PCMH-like_sf"/>
</dbReference>
<name>A0A8H4MYE2_9PEZI</name>
<keyword evidence="5" id="KW-0732">Signal</keyword>
<keyword evidence="2" id="KW-0285">Flavoprotein</keyword>
<dbReference type="Pfam" id="PF01565">
    <property type="entry name" value="FAD_binding_4"/>
    <property type="match status" value="1"/>
</dbReference>
<evidence type="ECO:0000259" key="6">
    <source>
        <dbReference type="PROSITE" id="PS51387"/>
    </source>
</evidence>
<dbReference type="OrthoDB" id="2151789at2759"/>
<dbReference type="EMBL" id="WWBZ02000073">
    <property type="protein sequence ID" value="KAF4302065.1"/>
    <property type="molecule type" value="Genomic_DNA"/>
</dbReference>
<dbReference type="GO" id="GO:0016491">
    <property type="term" value="F:oxidoreductase activity"/>
    <property type="evidence" value="ECO:0007669"/>
    <property type="project" value="UniProtKB-KW"/>
</dbReference>
<feature type="signal peptide" evidence="5">
    <location>
        <begin position="1"/>
        <end position="19"/>
    </location>
</feature>
<comment type="similarity">
    <text evidence="1">Belongs to the oxygen-dependent FAD-linked oxidoreductase family.</text>
</comment>
<dbReference type="SUPFAM" id="SSF56176">
    <property type="entry name" value="FAD-binding/transporter-associated domain-like"/>
    <property type="match status" value="1"/>
</dbReference>
<evidence type="ECO:0000256" key="3">
    <source>
        <dbReference type="ARBA" id="ARBA00022827"/>
    </source>
</evidence>
<sequence>MLFSTAWASALAFAGTVLAAATPPLPSAANDSCSESLASLDLPSAWFSNTTCSGNARQTCSILQYLFPSNETFTGGSQYYEPLVEVLYSEVCWKDPACFVTPNTSEEVSTVMRVLTATNTKFAVRSAGNLDIPGFNAVGSDGVVIALQNLNKKVLSADKQYATIGTGLNWRSIYSWIEPYGVQIVGGREPRVGAGGFLLGGGIALFNDKYGLGMDQIVRYEVVLTNGTVVNATINENADLYKSLKGGLSNFGIITEFEVMTSDVVDINYEVTLYSPNSTKAVLKAYIDFLHENNNGTGDASVQIEVTQNYTLIFFGHVGHVSSTPEFEPFRSISVLKTFIAPTNGTVSSLLFATAGQSGQAGSSESPGSYYGTSLSHTIPDAKLTLEAYDAYLAAASTLEAGMAMIFAPQGFTAGTVRAGKERNGGNLLGLYEGPQMWHDVYITLPDVDQYAAAQQAISSWSSTITQKATDEGVFLPFIYSNNGNADSKVLAGYGEENFNFIKETAKKYDPQGVMQTLQNDGFLIRKEE</sequence>
<evidence type="ECO:0000256" key="1">
    <source>
        <dbReference type="ARBA" id="ARBA00005466"/>
    </source>
</evidence>
<gene>
    <name evidence="7" type="ORF">GTA08_BOTSDO09577</name>
</gene>
<feature type="domain" description="FAD-binding PCMH-type" evidence="6">
    <location>
        <begin position="92"/>
        <end position="264"/>
    </location>
</feature>
<dbReference type="AlphaFoldDB" id="A0A8H4MYE2"/>
<evidence type="ECO:0000256" key="4">
    <source>
        <dbReference type="ARBA" id="ARBA00023002"/>
    </source>
</evidence>
<dbReference type="PROSITE" id="PS51387">
    <property type="entry name" value="FAD_PCMH"/>
    <property type="match status" value="1"/>
</dbReference>
<keyword evidence="8" id="KW-1185">Reference proteome</keyword>
<feature type="chain" id="PRO_5034427654" evidence="5">
    <location>
        <begin position="20"/>
        <end position="529"/>
    </location>
</feature>
<evidence type="ECO:0000313" key="8">
    <source>
        <dbReference type="Proteomes" id="UP000572817"/>
    </source>
</evidence>
<evidence type="ECO:0000256" key="2">
    <source>
        <dbReference type="ARBA" id="ARBA00022630"/>
    </source>
</evidence>
<keyword evidence="3" id="KW-0274">FAD</keyword>
<comment type="caution">
    <text evidence="7">The sequence shown here is derived from an EMBL/GenBank/DDBJ whole genome shotgun (WGS) entry which is preliminary data.</text>
</comment>
<dbReference type="PANTHER" id="PTHR42973:SF54">
    <property type="entry name" value="FAD-BINDING PCMH-TYPE DOMAIN-CONTAINING PROTEIN"/>
    <property type="match status" value="1"/>
</dbReference>
<evidence type="ECO:0000313" key="7">
    <source>
        <dbReference type="EMBL" id="KAF4302065.1"/>
    </source>
</evidence>
<evidence type="ECO:0000256" key="5">
    <source>
        <dbReference type="SAM" id="SignalP"/>
    </source>
</evidence>
<dbReference type="Proteomes" id="UP000572817">
    <property type="component" value="Unassembled WGS sequence"/>
</dbReference>
<organism evidence="7 8">
    <name type="scientific">Botryosphaeria dothidea</name>
    <dbReference type="NCBI Taxonomy" id="55169"/>
    <lineage>
        <taxon>Eukaryota</taxon>
        <taxon>Fungi</taxon>
        <taxon>Dikarya</taxon>
        <taxon>Ascomycota</taxon>
        <taxon>Pezizomycotina</taxon>
        <taxon>Dothideomycetes</taxon>
        <taxon>Dothideomycetes incertae sedis</taxon>
        <taxon>Botryosphaeriales</taxon>
        <taxon>Botryosphaeriaceae</taxon>
        <taxon>Botryosphaeria</taxon>
    </lineage>
</organism>
<dbReference type="InterPro" id="IPR006094">
    <property type="entry name" value="Oxid_FAD_bind_N"/>
</dbReference>
<dbReference type="InterPro" id="IPR016166">
    <property type="entry name" value="FAD-bd_PCMH"/>
</dbReference>
<dbReference type="Gene3D" id="3.30.465.10">
    <property type="match status" value="1"/>
</dbReference>
<dbReference type="GO" id="GO:0071949">
    <property type="term" value="F:FAD binding"/>
    <property type="evidence" value="ECO:0007669"/>
    <property type="project" value="InterPro"/>
</dbReference>
<dbReference type="InterPro" id="IPR050416">
    <property type="entry name" value="FAD-linked_Oxidoreductase"/>
</dbReference>
<accession>A0A8H4MYE2</accession>
<dbReference type="PANTHER" id="PTHR42973">
    <property type="entry name" value="BINDING OXIDOREDUCTASE, PUTATIVE (AFU_ORTHOLOGUE AFUA_1G17690)-RELATED"/>
    <property type="match status" value="1"/>
</dbReference>